<evidence type="ECO:0000256" key="10">
    <source>
        <dbReference type="ARBA" id="ARBA00029435"/>
    </source>
</evidence>
<dbReference type="CDD" id="cd02440">
    <property type="entry name" value="AdoMet_MTases"/>
    <property type="match status" value="1"/>
</dbReference>
<keyword evidence="17" id="KW-1185">Reference proteome</keyword>
<feature type="compositionally biased region" description="Basic and acidic residues" evidence="14">
    <location>
        <begin position="1"/>
        <end position="19"/>
    </location>
</feature>
<evidence type="ECO:0000313" key="17">
    <source>
        <dbReference type="Proteomes" id="UP000799753"/>
    </source>
</evidence>
<evidence type="ECO:0000256" key="7">
    <source>
        <dbReference type="ARBA" id="ARBA00023098"/>
    </source>
</evidence>
<evidence type="ECO:0000256" key="2">
    <source>
        <dbReference type="ARBA" id="ARBA00022603"/>
    </source>
</evidence>
<keyword evidence="6 13" id="KW-0756">Sterol biosynthesis</keyword>
<evidence type="ECO:0000256" key="12">
    <source>
        <dbReference type="PROSITE-ProRule" id="PRU01022"/>
    </source>
</evidence>
<sequence length="378" mass="42442">MAPSALEKEDHTRDAEFNKAMHGKSAQAKGGLSAMFQKDTAAQQAAVDEYFKHWDNKAAGEETEETRKARRDEYATLTRHYYNLATDLYENGWGQSFHFCRFAYGEPFRQAIARHEHYLAHMMGLRENMRVLDVGCGVGGPAREIVKFSGVNVVGLNNNDYQIERATQYAEKEGLSDKLKYTKGDFMQMSFPDNSFDAVYAIEATVHAPSLEGIYSEIFRVLKPGGVFGVYEWLMTDAYDNDNPQHREIRLGIELGDGISNMEKIEVALKAMKAAGFQMEHHEDLADRDDPFPWYWPLSGELKYITTIGDIPTILRLTKIGRGIIHKFVGALEMIGIAPRGTQKTADSLATAGDCLVAGGREKLFTPMYLMVGRKPEA</sequence>
<evidence type="ECO:0000256" key="3">
    <source>
        <dbReference type="ARBA" id="ARBA00022679"/>
    </source>
</evidence>
<keyword evidence="4 12" id="KW-0949">S-adenosyl-L-methionine</keyword>
<accession>A0A6A6SEV9</accession>
<keyword evidence="1 13" id="KW-0444">Lipid biosynthesis</keyword>
<dbReference type="OrthoDB" id="540004at2759"/>
<dbReference type="FunFam" id="3.40.50.150:FF:000121">
    <property type="entry name" value="Sterol 24-C-methyltransferase"/>
    <property type="match status" value="1"/>
</dbReference>
<comment type="pathway">
    <text evidence="10">Steroid metabolism; ergosterol biosynthesis.</text>
</comment>
<protein>
    <recommendedName>
        <fullName evidence="13">Sterol 24-C-methyltransferase</fullName>
        <ecNumber evidence="13">2.1.1.-</ecNumber>
    </recommendedName>
    <alternativeName>
        <fullName evidence="13">Delta(24)-sterol C-methyltransferase</fullName>
    </alternativeName>
</protein>
<evidence type="ECO:0000313" key="16">
    <source>
        <dbReference type="EMBL" id="KAF2644948.1"/>
    </source>
</evidence>
<evidence type="ECO:0000256" key="1">
    <source>
        <dbReference type="ARBA" id="ARBA00022516"/>
    </source>
</evidence>
<keyword evidence="2 12" id="KW-0489">Methyltransferase</keyword>
<keyword evidence="8 13" id="KW-1207">Sterol metabolism</keyword>
<dbReference type="SUPFAM" id="SSF53335">
    <property type="entry name" value="S-adenosyl-L-methionine-dependent methyltransferases"/>
    <property type="match status" value="1"/>
</dbReference>
<dbReference type="InterPro" id="IPR029063">
    <property type="entry name" value="SAM-dependent_MTases_sf"/>
</dbReference>
<comment type="function">
    <text evidence="13">Catalyzes the transfer of methyl groups from S-adenosyl-methionine to the C-24 of sterols.</text>
</comment>
<dbReference type="GO" id="GO:0032259">
    <property type="term" value="P:methylation"/>
    <property type="evidence" value="ECO:0007669"/>
    <property type="project" value="UniProtKB-KW"/>
</dbReference>
<evidence type="ECO:0000256" key="14">
    <source>
        <dbReference type="SAM" id="MobiDB-lite"/>
    </source>
</evidence>
<dbReference type="Pfam" id="PF08498">
    <property type="entry name" value="Sterol_MT_C"/>
    <property type="match status" value="1"/>
</dbReference>
<dbReference type="Pfam" id="PF08241">
    <property type="entry name" value="Methyltransf_11"/>
    <property type="match status" value="1"/>
</dbReference>
<feature type="domain" description="SAM-dependent methyltransferase Erg6/SMT-type" evidence="15">
    <location>
        <begin position="81"/>
        <end position="376"/>
    </location>
</feature>
<dbReference type="PANTHER" id="PTHR44068">
    <property type="entry name" value="ZGC:194242"/>
    <property type="match status" value="1"/>
</dbReference>
<gene>
    <name evidence="16" type="ORF">P280DRAFT_466199</name>
</gene>
<dbReference type="GO" id="GO:0005783">
    <property type="term" value="C:endoplasmic reticulum"/>
    <property type="evidence" value="ECO:0007669"/>
    <property type="project" value="TreeGrafter"/>
</dbReference>
<evidence type="ECO:0000256" key="13">
    <source>
        <dbReference type="RuleBase" id="RU362025"/>
    </source>
</evidence>
<dbReference type="GO" id="GO:0006696">
    <property type="term" value="P:ergosterol biosynthetic process"/>
    <property type="evidence" value="ECO:0007669"/>
    <property type="project" value="TreeGrafter"/>
</dbReference>
<dbReference type="InterPro" id="IPR050447">
    <property type="entry name" value="Erg6_SMT_methyltransf"/>
</dbReference>
<organism evidence="16 17">
    <name type="scientific">Massarina eburnea CBS 473.64</name>
    <dbReference type="NCBI Taxonomy" id="1395130"/>
    <lineage>
        <taxon>Eukaryota</taxon>
        <taxon>Fungi</taxon>
        <taxon>Dikarya</taxon>
        <taxon>Ascomycota</taxon>
        <taxon>Pezizomycotina</taxon>
        <taxon>Dothideomycetes</taxon>
        <taxon>Pleosporomycetidae</taxon>
        <taxon>Pleosporales</taxon>
        <taxon>Massarineae</taxon>
        <taxon>Massarinaceae</taxon>
        <taxon>Massarina</taxon>
    </lineage>
</organism>
<dbReference type="GO" id="GO:0003838">
    <property type="term" value="F:sterol 24-C-methyltransferase activity"/>
    <property type="evidence" value="ECO:0007669"/>
    <property type="project" value="TreeGrafter"/>
</dbReference>
<keyword evidence="7 13" id="KW-0443">Lipid metabolism</keyword>
<dbReference type="InterPro" id="IPR030384">
    <property type="entry name" value="MeTrfase_SMT"/>
</dbReference>
<dbReference type="EC" id="2.1.1.-" evidence="13"/>
<evidence type="ECO:0000256" key="8">
    <source>
        <dbReference type="ARBA" id="ARBA00023166"/>
    </source>
</evidence>
<keyword evidence="5 13" id="KW-0752">Steroid biosynthesis</keyword>
<evidence type="ECO:0000256" key="5">
    <source>
        <dbReference type="ARBA" id="ARBA00022955"/>
    </source>
</evidence>
<dbReference type="InterPro" id="IPR013216">
    <property type="entry name" value="Methyltransf_11"/>
</dbReference>
<evidence type="ECO:0000256" key="6">
    <source>
        <dbReference type="ARBA" id="ARBA00023011"/>
    </source>
</evidence>
<evidence type="ECO:0000256" key="4">
    <source>
        <dbReference type="ARBA" id="ARBA00022691"/>
    </source>
</evidence>
<name>A0A6A6SEV9_9PLEO</name>
<dbReference type="Proteomes" id="UP000799753">
    <property type="component" value="Unassembled WGS sequence"/>
</dbReference>
<dbReference type="PANTHER" id="PTHR44068:SF1">
    <property type="entry name" value="HYPOTHETICAL LOC100005854"/>
    <property type="match status" value="1"/>
</dbReference>
<reference evidence="16" key="1">
    <citation type="journal article" date="2020" name="Stud. Mycol.">
        <title>101 Dothideomycetes genomes: a test case for predicting lifestyles and emergence of pathogens.</title>
        <authorList>
            <person name="Haridas S."/>
            <person name="Albert R."/>
            <person name="Binder M."/>
            <person name="Bloem J."/>
            <person name="Labutti K."/>
            <person name="Salamov A."/>
            <person name="Andreopoulos B."/>
            <person name="Baker S."/>
            <person name="Barry K."/>
            <person name="Bills G."/>
            <person name="Bluhm B."/>
            <person name="Cannon C."/>
            <person name="Castanera R."/>
            <person name="Culley D."/>
            <person name="Daum C."/>
            <person name="Ezra D."/>
            <person name="Gonzalez J."/>
            <person name="Henrissat B."/>
            <person name="Kuo A."/>
            <person name="Liang C."/>
            <person name="Lipzen A."/>
            <person name="Lutzoni F."/>
            <person name="Magnuson J."/>
            <person name="Mondo S."/>
            <person name="Nolan M."/>
            <person name="Ohm R."/>
            <person name="Pangilinan J."/>
            <person name="Park H.-J."/>
            <person name="Ramirez L."/>
            <person name="Alfaro M."/>
            <person name="Sun H."/>
            <person name="Tritt A."/>
            <person name="Yoshinaga Y."/>
            <person name="Zwiers L.-H."/>
            <person name="Turgeon B."/>
            <person name="Goodwin S."/>
            <person name="Spatafora J."/>
            <person name="Crous P."/>
            <person name="Grigoriev I."/>
        </authorList>
    </citation>
    <scope>NUCLEOTIDE SEQUENCE</scope>
    <source>
        <strain evidence="16">CBS 473.64</strain>
    </source>
</reference>
<evidence type="ECO:0000259" key="15">
    <source>
        <dbReference type="PROSITE" id="PS51685"/>
    </source>
</evidence>
<dbReference type="InterPro" id="IPR013705">
    <property type="entry name" value="Sterol_MeTrfase_C"/>
</dbReference>
<dbReference type="AlphaFoldDB" id="A0A6A6SEV9"/>
<keyword evidence="9 13" id="KW-0753">Steroid metabolism</keyword>
<feature type="region of interest" description="Disordered" evidence="14">
    <location>
        <begin position="1"/>
        <end position="23"/>
    </location>
</feature>
<evidence type="ECO:0000256" key="11">
    <source>
        <dbReference type="ARBA" id="ARBA00038188"/>
    </source>
</evidence>
<comment type="similarity">
    <text evidence="11 12 13">Belongs to the class I-like SAM-binding methyltransferase superfamily. Erg6/SMT family.</text>
</comment>
<dbReference type="EMBL" id="MU006778">
    <property type="protein sequence ID" value="KAF2644948.1"/>
    <property type="molecule type" value="Genomic_DNA"/>
</dbReference>
<keyword evidence="3 12" id="KW-0808">Transferase</keyword>
<evidence type="ECO:0000256" key="9">
    <source>
        <dbReference type="ARBA" id="ARBA00023221"/>
    </source>
</evidence>
<dbReference type="PROSITE" id="PS51685">
    <property type="entry name" value="SAM_MT_ERG6_SMT"/>
    <property type="match status" value="1"/>
</dbReference>
<proteinExistence type="inferred from homology"/>
<dbReference type="Gene3D" id="3.40.50.150">
    <property type="entry name" value="Vaccinia Virus protein VP39"/>
    <property type="match status" value="1"/>
</dbReference>